<evidence type="ECO:0000313" key="4">
    <source>
        <dbReference type="EMBL" id="SNY52263.1"/>
    </source>
</evidence>
<feature type="domain" description="Tail sheath protein C-terminal" evidence="3">
    <location>
        <begin position="274"/>
        <end position="379"/>
    </location>
</feature>
<dbReference type="PANTHER" id="PTHR35861">
    <property type="match status" value="1"/>
</dbReference>
<comment type="similarity">
    <text evidence="1">Belongs to the myoviridae tail sheath protein family.</text>
</comment>
<reference evidence="5" key="1">
    <citation type="submission" date="2017-09" db="EMBL/GenBank/DDBJ databases">
        <authorList>
            <person name="Varghese N."/>
            <person name="Submissions S."/>
        </authorList>
    </citation>
    <scope>NUCLEOTIDE SEQUENCE [LARGE SCALE GENOMIC DNA]</scope>
    <source>
        <strain evidence="5">CGMCC 1.12461</strain>
    </source>
</reference>
<evidence type="ECO:0000259" key="2">
    <source>
        <dbReference type="Pfam" id="PF04984"/>
    </source>
</evidence>
<dbReference type="EMBL" id="OBEB01000004">
    <property type="protein sequence ID" value="SNY52263.1"/>
    <property type="molecule type" value="Genomic_DNA"/>
</dbReference>
<dbReference type="InterPro" id="IPR020287">
    <property type="entry name" value="Tail_sheath_C"/>
</dbReference>
<sequence length="386" mass="42521">MANYLQPGVYVNETPVVVKSVTAAATTRVAFIGSADSGPLAKPVLIASFADYQQQFQDPEQDAATIPDPMTQAVMAFFGNGGKSAYICRVTDNNYQAFYQDVLCNYRDFSLIVLPGQYWGNTTSKAAIMATLTFCQQVRHCMVLLDMAPGQQLHSKASVNATKLPTSSYAAVYYPWLMMANPLHHATTNPAAPKTLLIAPSAVAAAVFVKTDNKYGVWKAPAGVSAKIAGVSGLEFNVDDDSQQQLNPLGINCIRTLPRLGTVVWGARTLASQTDPEWRYISVRRTAIFLEQSIIQSLQWAVFEPNDRPLWQTVRLNISNFLVTLFRAGAMQGTTQKEAFFVRCGLHETMNQQDLDQQQLVIELGFAPVKPAEFVVLRIIYKLNPP</sequence>
<name>A0A285IWR3_9GAMM</name>
<accession>A0A285IWR3</accession>
<proteinExistence type="inferred from homology"/>
<dbReference type="InterPro" id="IPR035089">
    <property type="entry name" value="Phage_sheath_subtilisin"/>
</dbReference>
<evidence type="ECO:0000313" key="5">
    <source>
        <dbReference type="Proteomes" id="UP000219353"/>
    </source>
</evidence>
<gene>
    <name evidence="4" type="ORF">SAMN06297280_2054</name>
</gene>
<dbReference type="Pfam" id="PF04984">
    <property type="entry name" value="Phage_sheath_1"/>
    <property type="match status" value="1"/>
</dbReference>
<feature type="domain" description="Tail sheath protein subtilisin-like" evidence="2">
    <location>
        <begin position="94"/>
        <end position="270"/>
    </location>
</feature>
<dbReference type="AlphaFoldDB" id="A0A285IWR3"/>
<evidence type="ECO:0000256" key="1">
    <source>
        <dbReference type="ARBA" id="ARBA00008005"/>
    </source>
</evidence>
<dbReference type="Gene3D" id="3.40.50.11780">
    <property type="match status" value="1"/>
</dbReference>
<dbReference type="InterPro" id="IPR052042">
    <property type="entry name" value="Tail_sheath_structural"/>
</dbReference>
<dbReference type="OrthoDB" id="9767864at2"/>
<dbReference type="Pfam" id="PF17482">
    <property type="entry name" value="Phage_sheath_1C"/>
    <property type="match status" value="1"/>
</dbReference>
<evidence type="ECO:0000259" key="3">
    <source>
        <dbReference type="Pfam" id="PF17482"/>
    </source>
</evidence>
<dbReference type="RefSeq" id="WP_097111313.1">
    <property type="nucleotide sequence ID" value="NZ_OBEB01000004.1"/>
</dbReference>
<dbReference type="PANTHER" id="PTHR35861:SF1">
    <property type="entry name" value="PHAGE TAIL SHEATH PROTEIN"/>
    <property type="match status" value="1"/>
</dbReference>
<dbReference type="Proteomes" id="UP000219353">
    <property type="component" value="Unassembled WGS sequence"/>
</dbReference>
<organism evidence="4 5">
    <name type="scientific">Arsukibacterium tuosuense</name>
    <dbReference type="NCBI Taxonomy" id="1323745"/>
    <lineage>
        <taxon>Bacteria</taxon>
        <taxon>Pseudomonadati</taxon>
        <taxon>Pseudomonadota</taxon>
        <taxon>Gammaproteobacteria</taxon>
        <taxon>Chromatiales</taxon>
        <taxon>Chromatiaceae</taxon>
        <taxon>Arsukibacterium</taxon>
    </lineage>
</organism>
<protein>
    <submittedName>
        <fullName evidence="4">Phage tail sheath protein FI</fullName>
    </submittedName>
</protein>
<keyword evidence="5" id="KW-1185">Reference proteome</keyword>